<feature type="compositionally biased region" description="Low complexity" evidence="1">
    <location>
        <begin position="30"/>
        <end position="94"/>
    </location>
</feature>
<evidence type="ECO:0000313" key="4">
    <source>
        <dbReference type="Proteomes" id="UP001301526"/>
    </source>
</evidence>
<evidence type="ECO:0000256" key="1">
    <source>
        <dbReference type="SAM" id="MobiDB-lite"/>
    </source>
</evidence>
<evidence type="ECO:0000313" key="3">
    <source>
        <dbReference type="EMBL" id="WNY49621.1"/>
    </source>
</evidence>
<reference evidence="3 4" key="1">
    <citation type="submission" date="2023-02" db="EMBL/GenBank/DDBJ databases">
        <title>Streptococcus sp. Genome Sequencing and Assembly.</title>
        <authorList>
            <person name="Shore S.M."/>
            <person name="Nicholson T.L."/>
        </authorList>
    </citation>
    <scope>NUCLEOTIDE SEQUENCE [LARGE SCALE GENOMIC DNA]</scope>
    <source>
        <strain evidence="3 4">29892</strain>
    </source>
</reference>
<sequence length="269" mass="29071">MKLPMKYVIYLGLSTIMLVSLLACSSQTRSVNTTSSTTGSSTKISSSTSTSTNSTSSSSSTSTTSSATSTSPSSSLVTESSSQTQTSQSEDSSQAAPPSQSTLHPNYQAILNTYGKWIRVLRSGGTFDDPTVEEGYLKNIDPNVAFYYSLHDIDGNGQLELLLATGGEQMFVFSIWGNETYPTRLVSSENVRVYVDIFDNGLISSFFLDGYRPESNGTIYRLATDGSQVYTVGTFRLNAHTGQVTSDGPEVLPDRNTAIQDVLTWQLLQ</sequence>
<keyword evidence="4" id="KW-1185">Reference proteome</keyword>
<evidence type="ECO:0000256" key="2">
    <source>
        <dbReference type="SAM" id="SignalP"/>
    </source>
</evidence>
<dbReference type="AlphaFoldDB" id="A0AA96VJP2"/>
<keyword evidence="2" id="KW-0732">Signal</keyword>
<dbReference type="PROSITE" id="PS51257">
    <property type="entry name" value="PROKAR_LIPOPROTEIN"/>
    <property type="match status" value="1"/>
</dbReference>
<dbReference type="Proteomes" id="UP001301526">
    <property type="component" value="Chromosome"/>
</dbReference>
<protein>
    <submittedName>
        <fullName evidence="3">Uncharacterized protein</fullName>
    </submittedName>
</protein>
<feature type="signal peptide" evidence="2">
    <location>
        <begin position="1"/>
        <end position="25"/>
    </location>
</feature>
<accession>A0AA96VJP2</accession>
<dbReference type="RefSeq" id="WP_248054686.1">
    <property type="nucleotide sequence ID" value="NZ_CP118734.1"/>
</dbReference>
<gene>
    <name evidence="3" type="ORF">PW220_02980</name>
</gene>
<proteinExistence type="predicted"/>
<name>A0AA96VJP2_9STRE</name>
<feature type="chain" id="PRO_5041724594" evidence="2">
    <location>
        <begin position="26"/>
        <end position="269"/>
    </location>
</feature>
<feature type="region of interest" description="Disordered" evidence="1">
    <location>
        <begin position="30"/>
        <end position="103"/>
    </location>
</feature>
<dbReference type="EMBL" id="CP118734">
    <property type="protein sequence ID" value="WNY49621.1"/>
    <property type="molecule type" value="Genomic_DNA"/>
</dbReference>
<organism evidence="3 4">
    <name type="scientific">Streptococcus iners subsp. hyiners</name>
    <dbReference type="NCBI Taxonomy" id="3028083"/>
    <lineage>
        <taxon>Bacteria</taxon>
        <taxon>Bacillati</taxon>
        <taxon>Bacillota</taxon>
        <taxon>Bacilli</taxon>
        <taxon>Lactobacillales</taxon>
        <taxon>Streptococcaceae</taxon>
        <taxon>Streptococcus</taxon>
        <taxon>Streptococcus iners</taxon>
    </lineage>
</organism>